<dbReference type="RefSeq" id="WP_212531663.1">
    <property type="nucleotide sequence ID" value="NZ_JAGSOG010000187.1"/>
</dbReference>
<comment type="caution">
    <text evidence="1">The sequence shown here is derived from an EMBL/GenBank/DDBJ whole genome shotgun (WGS) entry which is preliminary data.</text>
</comment>
<dbReference type="EMBL" id="JAGSOG010000187">
    <property type="protein sequence ID" value="MBR7837194.1"/>
    <property type="molecule type" value="Genomic_DNA"/>
</dbReference>
<dbReference type="Proteomes" id="UP000675781">
    <property type="component" value="Unassembled WGS sequence"/>
</dbReference>
<protein>
    <submittedName>
        <fullName evidence="1">Uncharacterized protein</fullName>
    </submittedName>
</protein>
<gene>
    <name evidence="1" type="ORF">KDL01_28210</name>
</gene>
<evidence type="ECO:0000313" key="2">
    <source>
        <dbReference type="Proteomes" id="UP000675781"/>
    </source>
</evidence>
<proteinExistence type="predicted"/>
<sequence>MQTATSWIIASDSDSYWGRCWGVDGLTYVRANAYRYPSPTSAAKALADLNAAGGKGVLHVEELGLRRRYV</sequence>
<evidence type="ECO:0000313" key="1">
    <source>
        <dbReference type="EMBL" id="MBR7837194.1"/>
    </source>
</evidence>
<name>A0A941IRB9_9ACTN</name>
<dbReference type="AlphaFoldDB" id="A0A941IRB9"/>
<organism evidence="1 2">
    <name type="scientific">Actinospica durhamensis</name>
    <dbReference type="NCBI Taxonomy" id="1508375"/>
    <lineage>
        <taxon>Bacteria</taxon>
        <taxon>Bacillati</taxon>
        <taxon>Actinomycetota</taxon>
        <taxon>Actinomycetes</taxon>
        <taxon>Catenulisporales</taxon>
        <taxon>Actinospicaceae</taxon>
        <taxon>Actinospica</taxon>
    </lineage>
</organism>
<reference evidence="1" key="1">
    <citation type="submission" date="2021-04" db="EMBL/GenBank/DDBJ databases">
        <title>Genome based classification of Actinospica acidithermotolerans sp. nov., an actinobacterium isolated from an Indonesian hot spring.</title>
        <authorList>
            <person name="Kusuma A.B."/>
            <person name="Putra K.E."/>
            <person name="Nafisah S."/>
            <person name="Loh J."/>
            <person name="Nouioui I."/>
            <person name="Goodfellow M."/>
        </authorList>
    </citation>
    <scope>NUCLEOTIDE SEQUENCE</scope>
    <source>
        <strain evidence="1">CSCA 57</strain>
    </source>
</reference>
<keyword evidence="2" id="KW-1185">Reference proteome</keyword>
<accession>A0A941IRB9</accession>